<evidence type="ECO:0000256" key="1">
    <source>
        <dbReference type="ARBA" id="ARBA00022884"/>
    </source>
</evidence>
<keyword evidence="6" id="KW-1185">Reference proteome</keyword>
<gene>
    <name evidence="5" type="ORF">MTR67_048683</name>
</gene>
<dbReference type="InterPro" id="IPR004332">
    <property type="entry name" value="Transposase_MuDR"/>
</dbReference>
<dbReference type="GO" id="GO:0003723">
    <property type="term" value="F:RNA binding"/>
    <property type="evidence" value="ECO:0007669"/>
    <property type="project" value="UniProtKB-UniRule"/>
</dbReference>
<feature type="region of interest" description="Disordered" evidence="3">
    <location>
        <begin position="184"/>
        <end position="213"/>
    </location>
</feature>
<dbReference type="FunFam" id="3.30.70.330:FF:000250">
    <property type="entry name" value="RNA-binding (RRM/RBD/RNP motifs) family protein"/>
    <property type="match status" value="1"/>
</dbReference>
<evidence type="ECO:0000313" key="5">
    <source>
        <dbReference type="EMBL" id="WMV55298.1"/>
    </source>
</evidence>
<dbReference type="InterPro" id="IPR012677">
    <property type="entry name" value="Nucleotide-bd_a/b_plait_sf"/>
</dbReference>
<dbReference type="AlphaFoldDB" id="A0AAF0UYF3"/>
<proteinExistence type="predicted"/>
<dbReference type="Proteomes" id="UP001234989">
    <property type="component" value="Chromosome 11"/>
</dbReference>
<dbReference type="SUPFAM" id="SSF54928">
    <property type="entry name" value="RNA-binding domain, RBD"/>
    <property type="match status" value="1"/>
</dbReference>
<feature type="region of interest" description="Disordered" evidence="3">
    <location>
        <begin position="593"/>
        <end position="627"/>
    </location>
</feature>
<feature type="region of interest" description="Disordered" evidence="3">
    <location>
        <begin position="262"/>
        <end position="292"/>
    </location>
</feature>
<dbReference type="InterPro" id="IPR000504">
    <property type="entry name" value="RRM_dom"/>
</dbReference>
<dbReference type="PANTHER" id="PTHR11176">
    <property type="entry name" value="BOULE-RELATED"/>
    <property type="match status" value="1"/>
</dbReference>
<dbReference type="Gene3D" id="3.30.70.330">
    <property type="match status" value="1"/>
</dbReference>
<feature type="compositionally biased region" description="Polar residues" evidence="3">
    <location>
        <begin position="593"/>
        <end position="605"/>
    </location>
</feature>
<dbReference type="SMART" id="SM00360">
    <property type="entry name" value="RRM"/>
    <property type="match status" value="1"/>
</dbReference>
<dbReference type="PANTHER" id="PTHR11176:SF16">
    <property type="entry name" value="OS01G0876800 PROTEIN"/>
    <property type="match status" value="1"/>
</dbReference>
<dbReference type="InterPro" id="IPR018289">
    <property type="entry name" value="MULE_transposase_dom"/>
</dbReference>
<feature type="domain" description="RRM" evidence="4">
    <location>
        <begin position="694"/>
        <end position="771"/>
    </location>
</feature>
<dbReference type="Pfam" id="PF10551">
    <property type="entry name" value="MULE"/>
    <property type="match status" value="1"/>
</dbReference>
<dbReference type="Pfam" id="PF00076">
    <property type="entry name" value="RRM_1"/>
    <property type="match status" value="1"/>
</dbReference>
<dbReference type="CDD" id="cd12384">
    <property type="entry name" value="RRM_RBM24_RBM38_like"/>
    <property type="match status" value="1"/>
</dbReference>
<reference evidence="5" key="1">
    <citation type="submission" date="2023-08" db="EMBL/GenBank/DDBJ databases">
        <title>A de novo genome assembly of Solanum verrucosum Schlechtendal, a Mexican diploid species geographically isolated from the other diploid A-genome species in potato relatives.</title>
        <authorList>
            <person name="Hosaka K."/>
        </authorList>
    </citation>
    <scope>NUCLEOTIDE SEQUENCE</scope>
    <source>
        <tissue evidence="5">Young leaves</tissue>
    </source>
</reference>
<dbReference type="InterPro" id="IPR058594">
    <property type="entry name" value="PB1-like_dom_pln"/>
</dbReference>
<evidence type="ECO:0000259" key="4">
    <source>
        <dbReference type="PROSITE" id="PS50102"/>
    </source>
</evidence>
<dbReference type="EMBL" id="CP133622">
    <property type="protein sequence ID" value="WMV55298.1"/>
    <property type="molecule type" value="Genomic_DNA"/>
</dbReference>
<evidence type="ECO:0000313" key="6">
    <source>
        <dbReference type="Proteomes" id="UP001234989"/>
    </source>
</evidence>
<protein>
    <recommendedName>
        <fullName evidence="4">RRM domain-containing protein</fullName>
    </recommendedName>
</protein>
<organism evidence="5 6">
    <name type="scientific">Solanum verrucosum</name>
    <dbReference type="NCBI Taxonomy" id="315347"/>
    <lineage>
        <taxon>Eukaryota</taxon>
        <taxon>Viridiplantae</taxon>
        <taxon>Streptophyta</taxon>
        <taxon>Embryophyta</taxon>
        <taxon>Tracheophyta</taxon>
        <taxon>Spermatophyta</taxon>
        <taxon>Magnoliopsida</taxon>
        <taxon>eudicotyledons</taxon>
        <taxon>Gunneridae</taxon>
        <taxon>Pentapetalae</taxon>
        <taxon>asterids</taxon>
        <taxon>lamiids</taxon>
        <taxon>Solanales</taxon>
        <taxon>Solanaceae</taxon>
        <taxon>Solanoideae</taxon>
        <taxon>Solaneae</taxon>
        <taxon>Solanum</taxon>
    </lineage>
</organism>
<dbReference type="PROSITE" id="PS50102">
    <property type="entry name" value="RRM"/>
    <property type="match status" value="1"/>
</dbReference>
<evidence type="ECO:0000256" key="2">
    <source>
        <dbReference type="PROSITE-ProRule" id="PRU00176"/>
    </source>
</evidence>
<keyword evidence="1 2" id="KW-0694">RNA-binding</keyword>
<dbReference type="Pfam" id="PF03108">
    <property type="entry name" value="DBD_Tnp_Mut"/>
    <property type="match status" value="1"/>
</dbReference>
<dbReference type="InterPro" id="IPR035979">
    <property type="entry name" value="RBD_domain_sf"/>
</dbReference>
<dbReference type="Pfam" id="PF26130">
    <property type="entry name" value="PB1-like"/>
    <property type="match status" value="1"/>
</dbReference>
<name>A0AAF0UYF3_SOLVR</name>
<sequence>VYGFTLITLRWYHGGVLDLSSGEPIYNGGKVIEFLDVDVDKMSYFELRDYIRDLGYSTTCTFSIKPPNNGIFVDVDNAKDILDMMCSLRDGDVMEVFVKHLVDEAIVGPMLIENDSHVDIGESGSAFNTRPTESENFNFGVGEDHLNSEDHFATFSTSPLFITTPPFNTAEGATADSATADGATADVVGDDDINVDPAGPNFSEKEVEDSDYSTEDYVESEAELVGNDEEEEYGIDVHEKVRELRAKKRSFQRRKRTERVLANNEEVPVGEAGPDLGFDETGTGKISHEGRLGGDEPYFASFDEDSFELDEDECCDDDEHESSRAKRVNLSRKRRITTEKIIYDPTAKKVVWQLGMLLKNVKEFREAVTKYAVRRRVQVEKWVNEPKKVRVRCKDGCPWLLILYYKDELLRTNPGTSCIVKVGEPDAEGKSIFQSFYICFDALRKAWIHCRKCIGLDGCFLKGVCKGQLLVVVAKDGNNQMLPLAWAVVEKENKNTWTMFVKCIRDDLGLRDGEGFTLITDMQKVLDENISRSMDCTIEFNGVVGFEVKEGICQHKVDIARRTYSYNFYSKEIYLRTYANVIEPLTNIEMSPVSTNPTIEPSEITNMPGRPPKARRKEAGETKKSEKLSRTELAMTYNICHVTWNNKRSKIYSTGQAKVTRASNVIGDIARPRSITSYRSKMTPSGQFGDTTYTKVFVGGLAWETQKETMKKYFEQFGDILEAVVITDKATGRSKGYGFVTFREAEAAMRACVDAAPVIDGRRANCNLASMGVQRSKPTTPKHGGGGRNLRVMSGFHGGFQTATAFPSATTFPHYAIQQGIPYNLYGYSPYSPDYTYPTGYYSVYGGGNSQYGVYGSAATASGVLSSAAAAFYPYMNFGEGNGNGCYTPSQGYGVQYPHHLFPYSAAAAAGPGYPTQHYGTPISLAPSPALHSGVTMTLRAPIPHH</sequence>
<evidence type="ECO:0000256" key="3">
    <source>
        <dbReference type="SAM" id="MobiDB-lite"/>
    </source>
</evidence>
<feature type="compositionally biased region" description="Basic and acidic residues" evidence="3">
    <location>
        <begin position="617"/>
        <end position="627"/>
    </location>
</feature>
<feature type="non-terminal residue" evidence="5">
    <location>
        <position position="1"/>
    </location>
</feature>
<accession>A0AAF0UYF3</accession>